<sequence>MRTFSKRCTSNSTFPRYADLLSLYAAVRPARPLPTTATFTIRGILQIGHYRSVNIMKRRSKRGDCGSGDAFEGSPRSKDDRSHTTSSIGLPCQAEISINTKAGYIDEGTGNHAATLLRFSPRSCSTDCSRDRERRLSFCLLSSSLHLSLLGDGDLDLLLSYLSLSSYRLPFPLSLSRSHPLSRSRSSRLRSSFQSRARSSPPLGLLRSLSPPSRFRHDDPRSSVRSSPFLPHCLEPTVAAPVLLAPVPIR</sequence>
<dbReference type="EMBL" id="OZ037944">
    <property type="protein sequence ID" value="CAL1697227.1"/>
    <property type="molecule type" value="Genomic_DNA"/>
</dbReference>
<evidence type="ECO:0000313" key="2">
    <source>
        <dbReference type="EMBL" id="CAL1697227.1"/>
    </source>
</evidence>
<name>A0ABP1CSZ0_9APHY</name>
<protein>
    <submittedName>
        <fullName evidence="2">Uncharacterized protein</fullName>
    </submittedName>
</protein>
<proteinExistence type="predicted"/>
<gene>
    <name evidence="2" type="ORF">GFSPODELE1_LOCUS1552</name>
</gene>
<feature type="region of interest" description="Disordered" evidence="1">
    <location>
        <begin position="186"/>
        <end position="223"/>
    </location>
</feature>
<feature type="region of interest" description="Disordered" evidence="1">
    <location>
        <begin position="61"/>
        <end position="87"/>
    </location>
</feature>
<evidence type="ECO:0000256" key="1">
    <source>
        <dbReference type="SAM" id="MobiDB-lite"/>
    </source>
</evidence>
<accession>A0ABP1CSZ0</accession>
<reference evidence="2" key="1">
    <citation type="submission" date="2024-04" db="EMBL/GenBank/DDBJ databases">
        <authorList>
            <person name="European Reference Genome Atlas."/>
        </authorList>
    </citation>
    <scope>NUCLEOTIDE SEQUENCE</scope>
</reference>
<feature type="non-terminal residue" evidence="2">
    <location>
        <position position="1"/>
    </location>
</feature>
<organism evidence="2">
    <name type="scientific">Somion occarium</name>
    <dbReference type="NCBI Taxonomy" id="3059160"/>
    <lineage>
        <taxon>Eukaryota</taxon>
        <taxon>Fungi</taxon>
        <taxon>Dikarya</taxon>
        <taxon>Basidiomycota</taxon>
        <taxon>Agaricomycotina</taxon>
        <taxon>Agaricomycetes</taxon>
        <taxon>Polyporales</taxon>
        <taxon>Cerrenaceae</taxon>
        <taxon>Somion</taxon>
    </lineage>
</organism>
<feature type="compositionally biased region" description="Low complexity" evidence="1">
    <location>
        <begin position="189"/>
        <end position="213"/>
    </location>
</feature>